<name>A0ABU3KAV8_9BACT</name>
<keyword evidence="8" id="KW-0406">Ion transport</keyword>
<keyword evidence="2" id="KW-0813">Transport</keyword>
<dbReference type="InterPro" id="IPR003445">
    <property type="entry name" value="Cat_transpt"/>
</dbReference>
<feature type="transmembrane region" description="Helical" evidence="10">
    <location>
        <begin position="173"/>
        <end position="192"/>
    </location>
</feature>
<evidence type="ECO:0000256" key="2">
    <source>
        <dbReference type="ARBA" id="ARBA00022448"/>
    </source>
</evidence>
<accession>A0ABU3KAV8</accession>
<keyword evidence="3" id="KW-1003">Cell membrane</keyword>
<evidence type="ECO:0000256" key="7">
    <source>
        <dbReference type="ARBA" id="ARBA00022989"/>
    </source>
</evidence>
<keyword evidence="5 10" id="KW-0812">Transmembrane</keyword>
<feature type="transmembrane region" description="Helical" evidence="10">
    <location>
        <begin position="388"/>
        <end position="407"/>
    </location>
</feature>
<evidence type="ECO:0000256" key="8">
    <source>
        <dbReference type="ARBA" id="ARBA00023065"/>
    </source>
</evidence>
<dbReference type="PANTHER" id="PTHR32024">
    <property type="entry name" value="TRK SYSTEM POTASSIUM UPTAKE PROTEIN TRKG-RELATED"/>
    <property type="match status" value="1"/>
</dbReference>
<feature type="transmembrane region" description="Helical" evidence="10">
    <location>
        <begin position="359"/>
        <end position="381"/>
    </location>
</feature>
<dbReference type="NCBIfam" id="TIGR00933">
    <property type="entry name" value="2a38"/>
    <property type="match status" value="1"/>
</dbReference>
<dbReference type="EMBL" id="JAQOUE010000001">
    <property type="protein sequence ID" value="MDT7043438.1"/>
    <property type="molecule type" value="Genomic_DNA"/>
</dbReference>
<evidence type="ECO:0000256" key="9">
    <source>
        <dbReference type="ARBA" id="ARBA00023136"/>
    </source>
</evidence>
<evidence type="ECO:0000256" key="6">
    <source>
        <dbReference type="ARBA" id="ARBA00022958"/>
    </source>
</evidence>
<feature type="transmembrane region" description="Helical" evidence="10">
    <location>
        <begin position="89"/>
        <end position="114"/>
    </location>
</feature>
<feature type="transmembrane region" description="Helical" evidence="10">
    <location>
        <begin position="140"/>
        <end position="161"/>
    </location>
</feature>
<keyword evidence="9 10" id="KW-0472">Membrane</keyword>
<dbReference type="InterPro" id="IPR004772">
    <property type="entry name" value="TrkH"/>
</dbReference>
<dbReference type="RefSeq" id="WP_313834005.1">
    <property type="nucleotide sequence ID" value="NZ_JAQOUE010000001.1"/>
</dbReference>
<dbReference type="Pfam" id="PF02386">
    <property type="entry name" value="TrkH"/>
    <property type="match status" value="1"/>
</dbReference>
<comment type="caution">
    <text evidence="11">The sequence shown here is derived from an EMBL/GenBank/DDBJ whole genome shotgun (WGS) entry which is preliminary data.</text>
</comment>
<keyword evidence="4" id="KW-0633">Potassium transport</keyword>
<evidence type="ECO:0000256" key="4">
    <source>
        <dbReference type="ARBA" id="ARBA00022538"/>
    </source>
</evidence>
<evidence type="ECO:0000256" key="5">
    <source>
        <dbReference type="ARBA" id="ARBA00022692"/>
    </source>
</evidence>
<feature type="transmembrane region" description="Helical" evidence="10">
    <location>
        <begin position="427"/>
        <end position="446"/>
    </location>
</feature>
<keyword evidence="12" id="KW-1185">Reference proteome</keyword>
<protein>
    <submittedName>
        <fullName evidence="11">TrkH family potassium uptake protein</fullName>
    </submittedName>
</protein>
<feature type="transmembrane region" description="Helical" evidence="10">
    <location>
        <begin position="306"/>
        <end position="339"/>
    </location>
</feature>
<evidence type="ECO:0000313" key="11">
    <source>
        <dbReference type="EMBL" id="MDT7043438.1"/>
    </source>
</evidence>
<keyword evidence="7 10" id="KW-1133">Transmembrane helix</keyword>
<gene>
    <name evidence="11" type="ORF">PPG34_13855</name>
</gene>
<feature type="transmembrane region" description="Helical" evidence="10">
    <location>
        <begin position="58"/>
        <end position="77"/>
    </location>
</feature>
<evidence type="ECO:0000313" key="12">
    <source>
        <dbReference type="Proteomes" id="UP001250932"/>
    </source>
</evidence>
<sequence>MALIDQTGKQTPSILTRLLTLRLLPGQIVALAAAALILLGSLLLMLPAATPPTVNIRFIDALFTATSAVCVTGLVVLDTPTEFTVFGQLVILMLIQIGGLGYALMATMILLALGHRIGLRDRMMLAETLSVTDIGESVRYVKIVAIVTVFLEGFGAILLTLRFSQDMSWGQALYAGIFHSISAFNNAGFALFSNSLISYQSDFSINMIVTILVIFGSIGFIVFQDLWDNFTARRFRFQTHTKLVVVVTLVLLVSGTLGIMILEWNNPRTFGPLSLGERFAVAHFHTVSRTAGFTTINIGDMEDATLYFLILLMTVGGSPGSMSGGIKTTTFAIIWLTIWAVLWRKVDVEVFHRRIPPDLIIRAFVLCILAFTAITLFTLLLDFSEERPFLRIMFEVTSAMGIVGMSFGDGGSRSLSALLTDFGKVVIIMSMLLGRFGPLLIGLFAVKTSTPVRYRYPESKVLIG</sequence>
<feature type="transmembrane region" description="Helical" evidence="10">
    <location>
        <begin position="28"/>
        <end position="46"/>
    </location>
</feature>
<evidence type="ECO:0000256" key="1">
    <source>
        <dbReference type="ARBA" id="ARBA00004651"/>
    </source>
</evidence>
<feature type="transmembrane region" description="Helical" evidence="10">
    <location>
        <begin position="243"/>
        <end position="262"/>
    </location>
</feature>
<keyword evidence="6" id="KW-0630">Potassium</keyword>
<evidence type="ECO:0000256" key="3">
    <source>
        <dbReference type="ARBA" id="ARBA00022475"/>
    </source>
</evidence>
<dbReference type="Proteomes" id="UP001250932">
    <property type="component" value="Unassembled WGS sequence"/>
</dbReference>
<evidence type="ECO:0000256" key="10">
    <source>
        <dbReference type="SAM" id="Phobius"/>
    </source>
</evidence>
<reference evidence="11 12" key="1">
    <citation type="journal article" date="2023" name="ISME J.">
        <title>Cultivation and genomic characterization of novel and ubiquitous marine nitrite-oxidizing bacteria from the Nitrospirales.</title>
        <authorList>
            <person name="Mueller A.J."/>
            <person name="Daebeler A."/>
            <person name="Herbold C.W."/>
            <person name="Kirkegaard R.H."/>
            <person name="Daims H."/>
        </authorList>
    </citation>
    <scope>NUCLEOTIDE SEQUENCE [LARGE SCALE GENOMIC DNA]</scope>
    <source>
        <strain evidence="11 12">EB</strain>
    </source>
</reference>
<organism evidence="11 12">
    <name type="scientific">Candidatus Nitronereus thalassa</name>
    <dbReference type="NCBI Taxonomy" id="3020898"/>
    <lineage>
        <taxon>Bacteria</taxon>
        <taxon>Pseudomonadati</taxon>
        <taxon>Nitrospirota</taxon>
        <taxon>Nitrospiria</taxon>
        <taxon>Nitrospirales</taxon>
        <taxon>Nitrospiraceae</taxon>
        <taxon>Candidatus Nitronereus</taxon>
    </lineage>
</organism>
<comment type="subcellular location">
    <subcellularLocation>
        <location evidence="1">Cell membrane</location>
        <topology evidence="1">Multi-pass membrane protein</topology>
    </subcellularLocation>
</comment>
<feature type="transmembrane region" description="Helical" evidence="10">
    <location>
        <begin position="204"/>
        <end position="223"/>
    </location>
</feature>
<proteinExistence type="predicted"/>
<dbReference type="PANTHER" id="PTHR32024:SF1">
    <property type="entry name" value="KTR SYSTEM POTASSIUM UPTAKE PROTEIN B"/>
    <property type="match status" value="1"/>
</dbReference>